<dbReference type="InterPro" id="IPR057955">
    <property type="entry name" value="SF0329-like"/>
</dbReference>
<dbReference type="AlphaFoldDB" id="A0A2N3LL97"/>
<comment type="caution">
    <text evidence="1">The sequence shown here is derived from an EMBL/GenBank/DDBJ whole genome shotgun (WGS) entry which is preliminary data.</text>
</comment>
<proteinExistence type="predicted"/>
<name>A0A2N3LL97_9BACI</name>
<dbReference type="Pfam" id="PF25753">
    <property type="entry name" value="SF0329"/>
    <property type="match status" value="1"/>
</dbReference>
<dbReference type="OrthoDB" id="9815878at2"/>
<gene>
    <name evidence="1" type="ORF">CWO92_09015</name>
</gene>
<organism evidence="1 2">
    <name type="scientific">Heyndrickxia camelliae</name>
    <dbReference type="NCBI Taxonomy" id="1707093"/>
    <lineage>
        <taxon>Bacteria</taxon>
        <taxon>Bacillati</taxon>
        <taxon>Bacillota</taxon>
        <taxon>Bacilli</taxon>
        <taxon>Bacillales</taxon>
        <taxon>Bacillaceae</taxon>
        <taxon>Heyndrickxia</taxon>
    </lineage>
</organism>
<dbReference type="EMBL" id="PIQO01000005">
    <property type="protein sequence ID" value="PKR85324.1"/>
    <property type="molecule type" value="Genomic_DNA"/>
</dbReference>
<evidence type="ECO:0000313" key="2">
    <source>
        <dbReference type="Proteomes" id="UP000233440"/>
    </source>
</evidence>
<reference evidence="1 2" key="1">
    <citation type="submission" date="2017-11" db="EMBL/GenBank/DDBJ databases">
        <title>Bacillus camelliae sp. nov., isolated from pu'er tea.</title>
        <authorList>
            <person name="Niu L."/>
        </authorList>
    </citation>
    <scope>NUCLEOTIDE SEQUENCE [LARGE SCALE GENOMIC DNA]</scope>
    <source>
        <strain evidence="1 2">7578-1</strain>
    </source>
</reference>
<keyword evidence="2" id="KW-1185">Reference proteome</keyword>
<sequence>MRSQLWSKLKKRLDNLTCDSLKGRVGFTVTNYRKAHDQMGRAFITVDKKEVLNMCTITSDIRINRKEREIHRINDISYDDYQKNHEISVTAHELVKKEGIYAQYDFYDAVEEFLNMPIEKALKSDDMVIKILALIDRRIGKRTLHLLKESIQQELEIIQYFYHLRCEAEQIEYSQRPGKLKVY</sequence>
<dbReference type="Proteomes" id="UP000233440">
    <property type="component" value="Unassembled WGS sequence"/>
</dbReference>
<accession>A0A2N3LL97</accession>
<evidence type="ECO:0000313" key="1">
    <source>
        <dbReference type="EMBL" id="PKR85324.1"/>
    </source>
</evidence>
<protein>
    <submittedName>
        <fullName evidence="1">Uncharacterized protein</fullName>
    </submittedName>
</protein>